<dbReference type="AlphaFoldDB" id="A0A1W4XJU7"/>
<dbReference type="GO" id="GO:0006357">
    <property type="term" value="P:regulation of transcription by RNA polymerase II"/>
    <property type="evidence" value="ECO:0007669"/>
    <property type="project" value="TreeGrafter"/>
</dbReference>
<keyword evidence="2" id="KW-0479">Metal-binding</keyword>
<dbReference type="PROSITE" id="PS50950">
    <property type="entry name" value="ZF_THAP"/>
    <property type="match status" value="1"/>
</dbReference>
<sequence length="1043" mass="118711">MVRRCYVPDCSSEEGKEEHQGVTFHKIPMHSDIRPKWMLLCRIPEDKKDMKVIYICSRHFLNADFCHFKGKKYMLKQGVLPSVFPWKKAIPKKTKLQKGNCLSPPSANSDDNLLKTVVNDNKEEEISIKREPTLSATDNLSPSMSSMLSSSTAYQSEKQQEKIKAFTPNMHIEALDFNEVWYPAQIVEVDYEESEVLIHFEKYSSKYDEWISMNSSRLRPLQKKETQKFSVGEKCLASWSDARKFPATVTKVLNNGVYEVKFDDGFVKSLKVHRMVKVDGKHLQSSPLFDPIQSTKQERRDRKRKLNVAALFGKRSKPFDTSTSDESAPQIEDVADIWVPKWENGKPVGEESSIELNDGARKSVIVVDPRLPPNWVKHLAQRPHGTSAGKWDTVIVNPEGKRFRTRSEVKTWLEAHPDYNLTAYTFDFSLHKKTRRSAQIRETVSNQTTVENGVSASEEHDPEVVQQNEVKNNLKITSVDGVYQCPISGCDKSFRRENLAQMHVKHYHPEYTKYLDSTPNVADLAYARTVGENLTEKAEKLKQIPLKSQGSKNIPSKTTGSAPTQSTKNDSDPPSIFPCDDDNEDKMKIKEEALSVLKDSEILKLLNTKPSVGSVAIKYPPGLPPNAYPDIKLKDLLKKSDAVPGNVNDSNSASSSSSSSLSYTNANRSSGIKTLLPIVKCEIFKKEGDNSHENSQTEAFEEGESHFPESLPAADYKEQCSEDTMPSVLPCEPNYIVEGGEVIKIVQMRREEIINCTCGITEEDGLMIQCELCLCWQHAYCNNIEKENQVPDKYVCYICQNSTRSRSSRIYYHDQDWLKHGVLTVGSYHCKDDDMLFKRFEKLNKSHDYSGALIELKSYIHALRIKLNIAEAKNHPKLYLWSKPWLKCLLSEEINKKEEIRNLSGHDERSIDDLYHIQKNKNNETISPSFENLANSSVLLSLLKSHKTEEPLTTDNLLDLDTVKIPQPEAAIDSSECRLNLLDHINFGQNLVEARLDVLEKKMQYFDVVGDNEEDDHVHICRTIKMLLRDLLLLQDFGQSSSL</sequence>
<name>A0A1W4XJU7_AGRPL</name>
<dbReference type="SUPFAM" id="SSF54171">
    <property type="entry name" value="DNA-binding domain"/>
    <property type="match status" value="1"/>
</dbReference>
<dbReference type="PROSITE" id="PS50982">
    <property type="entry name" value="MBD"/>
    <property type="match status" value="1"/>
</dbReference>
<dbReference type="PROSITE" id="PS01359">
    <property type="entry name" value="ZF_PHD_1"/>
    <property type="match status" value="1"/>
</dbReference>
<keyword evidence="6 9" id="KW-0238">DNA-binding</keyword>
<dbReference type="SMART" id="SM00333">
    <property type="entry name" value="TUDOR"/>
    <property type="match status" value="2"/>
</dbReference>
<feature type="compositionally biased region" description="Polar residues" evidence="10">
    <location>
        <begin position="546"/>
        <end position="568"/>
    </location>
</feature>
<evidence type="ECO:0000256" key="7">
    <source>
        <dbReference type="ARBA" id="ARBA00023242"/>
    </source>
</evidence>
<dbReference type="SMART" id="SM00391">
    <property type="entry name" value="MBD"/>
    <property type="match status" value="1"/>
</dbReference>
<evidence type="ECO:0000259" key="11">
    <source>
        <dbReference type="PROSITE" id="PS50157"/>
    </source>
</evidence>
<reference evidence="15" key="1">
    <citation type="submission" date="2025-08" db="UniProtKB">
        <authorList>
            <consortium name="RefSeq"/>
        </authorList>
    </citation>
    <scope>IDENTIFICATION</scope>
    <source>
        <tissue evidence="15">Entire body</tissue>
    </source>
</reference>
<dbReference type="Proteomes" id="UP000192223">
    <property type="component" value="Unplaced"/>
</dbReference>
<evidence type="ECO:0000259" key="12">
    <source>
        <dbReference type="PROSITE" id="PS50950"/>
    </source>
</evidence>
<keyword evidence="4 8" id="KW-0863">Zinc-finger</keyword>
<dbReference type="FunCoup" id="A0A1W4XJU7">
    <property type="interactions" value="1540"/>
</dbReference>
<dbReference type="SMART" id="SM00355">
    <property type="entry name" value="ZnF_C2H2"/>
    <property type="match status" value="1"/>
</dbReference>
<dbReference type="InterPro" id="IPR004092">
    <property type="entry name" value="Mbt"/>
</dbReference>
<dbReference type="GO" id="GO:0008270">
    <property type="term" value="F:zinc ion binding"/>
    <property type="evidence" value="ECO:0007669"/>
    <property type="project" value="UniProtKB-KW"/>
</dbReference>
<dbReference type="STRING" id="224129.A0A1W4XJU7"/>
<evidence type="ECO:0000256" key="10">
    <source>
        <dbReference type="SAM" id="MobiDB-lite"/>
    </source>
</evidence>
<dbReference type="GO" id="GO:0044545">
    <property type="term" value="C:NSL complex"/>
    <property type="evidence" value="ECO:0007669"/>
    <property type="project" value="TreeGrafter"/>
</dbReference>
<evidence type="ECO:0000313" key="15">
    <source>
        <dbReference type="RefSeq" id="XP_018332733.1"/>
    </source>
</evidence>
<dbReference type="PROSITE" id="PS50157">
    <property type="entry name" value="ZINC_FINGER_C2H2_2"/>
    <property type="match status" value="1"/>
</dbReference>
<evidence type="ECO:0000313" key="14">
    <source>
        <dbReference type="Proteomes" id="UP000192223"/>
    </source>
</evidence>
<evidence type="ECO:0000256" key="9">
    <source>
        <dbReference type="PROSITE-ProRule" id="PRU00309"/>
    </source>
</evidence>
<organism evidence="14 15">
    <name type="scientific">Agrilus planipennis</name>
    <name type="common">Emerald ash borer</name>
    <name type="synonym">Agrilus marcopoli</name>
    <dbReference type="NCBI Taxonomy" id="224129"/>
    <lineage>
        <taxon>Eukaryota</taxon>
        <taxon>Metazoa</taxon>
        <taxon>Ecdysozoa</taxon>
        <taxon>Arthropoda</taxon>
        <taxon>Hexapoda</taxon>
        <taxon>Insecta</taxon>
        <taxon>Pterygota</taxon>
        <taxon>Neoptera</taxon>
        <taxon>Endopterygota</taxon>
        <taxon>Coleoptera</taxon>
        <taxon>Polyphaga</taxon>
        <taxon>Elateriformia</taxon>
        <taxon>Buprestoidea</taxon>
        <taxon>Buprestidae</taxon>
        <taxon>Agrilinae</taxon>
        <taxon>Agrilus</taxon>
    </lineage>
</organism>
<evidence type="ECO:0000256" key="2">
    <source>
        <dbReference type="ARBA" id="ARBA00022723"/>
    </source>
</evidence>
<keyword evidence="3" id="KW-0677">Repeat</keyword>
<dbReference type="GeneID" id="108742175"/>
<evidence type="ECO:0000256" key="3">
    <source>
        <dbReference type="ARBA" id="ARBA00022737"/>
    </source>
</evidence>
<dbReference type="InterPro" id="IPR019786">
    <property type="entry name" value="Zinc_finger_PHD-type_CS"/>
</dbReference>
<evidence type="ECO:0000256" key="4">
    <source>
        <dbReference type="ARBA" id="ARBA00022771"/>
    </source>
</evidence>
<protein>
    <submittedName>
        <fullName evidence="15">PHD finger protein 20</fullName>
    </submittedName>
</protein>
<dbReference type="Pfam" id="PF02820">
    <property type="entry name" value="MBT"/>
    <property type="match status" value="1"/>
</dbReference>
<feature type="domain" description="MBD" evidence="13">
    <location>
        <begin position="361"/>
        <end position="433"/>
    </location>
</feature>
<evidence type="ECO:0000256" key="1">
    <source>
        <dbReference type="ARBA" id="ARBA00004123"/>
    </source>
</evidence>
<dbReference type="CTD" id="41498"/>
<feature type="domain" description="THAP-type" evidence="12">
    <location>
        <begin position="1"/>
        <end position="84"/>
    </location>
</feature>
<dbReference type="Pfam" id="PF05485">
    <property type="entry name" value="THAP"/>
    <property type="match status" value="1"/>
</dbReference>
<feature type="compositionally biased region" description="Low complexity" evidence="10">
    <location>
        <begin position="646"/>
        <end position="665"/>
    </location>
</feature>
<dbReference type="SUPFAM" id="SSF57716">
    <property type="entry name" value="Glucocorticoid receptor-like (DNA-binding domain)"/>
    <property type="match status" value="1"/>
</dbReference>
<dbReference type="PROSITE" id="PS00028">
    <property type="entry name" value="ZINC_FINGER_C2H2_1"/>
    <property type="match status" value="1"/>
</dbReference>
<comment type="subcellular location">
    <subcellularLocation>
        <location evidence="1">Nucleus</location>
    </subcellularLocation>
</comment>
<dbReference type="InterPro" id="IPR001739">
    <property type="entry name" value="Methyl_CpG_DNA-bd"/>
</dbReference>
<keyword evidence="5" id="KW-0862">Zinc</keyword>
<gene>
    <name evidence="15" type="primary">LOC108742175</name>
</gene>
<dbReference type="Pfam" id="PF01429">
    <property type="entry name" value="MBD"/>
    <property type="match status" value="1"/>
</dbReference>
<accession>A0A1W4XJU7</accession>
<dbReference type="SUPFAM" id="SSF63748">
    <property type="entry name" value="Tudor/PWWP/MBT"/>
    <property type="match status" value="2"/>
</dbReference>
<dbReference type="CDD" id="cd01396">
    <property type="entry name" value="MeCP2_MBD"/>
    <property type="match status" value="1"/>
</dbReference>
<dbReference type="PANTHER" id="PTHR15856">
    <property type="entry name" value="PHD FINGER PROTEIN 20-RELATED"/>
    <property type="match status" value="1"/>
</dbReference>
<evidence type="ECO:0000256" key="5">
    <source>
        <dbReference type="ARBA" id="ARBA00022833"/>
    </source>
</evidence>
<evidence type="ECO:0000259" key="13">
    <source>
        <dbReference type="PROSITE" id="PS50982"/>
    </source>
</evidence>
<dbReference type="Gene3D" id="3.30.40.10">
    <property type="entry name" value="Zinc/RING finger domain, C3HC4 (zinc finger)"/>
    <property type="match status" value="1"/>
</dbReference>
<dbReference type="InterPro" id="IPR006612">
    <property type="entry name" value="THAP_Znf"/>
</dbReference>
<dbReference type="CDD" id="cd20104">
    <property type="entry name" value="MBT_PHF20L1-like"/>
    <property type="match status" value="1"/>
</dbReference>
<dbReference type="SMART" id="SM00980">
    <property type="entry name" value="THAP"/>
    <property type="match status" value="1"/>
</dbReference>
<dbReference type="RefSeq" id="XP_018332733.1">
    <property type="nucleotide sequence ID" value="XM_018477231.2"/>
</dbReference>
<dbReference type="CDD" id="cd20386">
    <property type="entry name" value="Tudor_PHF20-like"/>
    <property type="match status" value="1"/>
</dbReference>
<dbReference type="KEGG" id="apln:108742175"/>
<dbReference type="GO" id="GO:0005634">
    <property type="term" value="C:nucleus"/>
    <property type="evidence" value="ECO:0007669"/>
    <property type="project" value="UniProtKB-SubCell"/>
</dbReference>
<feature type="region of interest" description="Disordered" evidence="10">
    <location>
        <begin position="642"/>
        <end position="665"/>
    </location>
</feature>
<dbReference type="InterPro" id="IPR002999">
    <property type="entry name" value="Tudor"/>
</dbReference>
<dbReference type="Pfam" id="PF20826">
    <property type="entry name" value="PHD_5"/>
    <property type="match status" value="1"/>
</dbReference>
<dbReference type="InterPro" id="IPR016177">
    <property type="entry name" value="DNA-bd_dom_sf"/>
</dbReference>
<evidence type="ECO:0000256" key="6">
    <source>
        <dbReference type="ARBA" id="ARBA00023125"/>
    </source>
</evidence>
<dbReference type="InterPro" id="IPR011011">
    <property type="entry name" value="Znf_FYVE_PHD"/>
</dbReference>
<dbReference type="InterPro" id="IPR013087">
    <property type="entry name" value="Znf_C2H2_type"/>
</dbReference>
<feature type="domain" description="C2H2-type" evidence="11">
    <location>
        <begin position="483"/>
        <end position="508"/>
    </location>
</feature>
<dbReference type="Gene3D" id="3.30.890.10">
    <property type="entry name" value="Methyl-cpg-binding Protein 2, Chain A"/>
    <property type="match status" value="1"/>
</dbReference>
<dbReference type="InterPro" id="IPR013083">
    <property type="entry name" value="Znf_RING/FYVE/PHD"/>
</dbReference>
<dbReference type="GO" id="GO:0003677">
    <property type="term" value="F:DNA binding"/>
    <property type="evidence" value="ECO:0007669"/>
    <property type="project" value="UniProtKB-UniRule"/>
</dbReference>
<proteinExistence type="predicted"/>
<dbReference type="PANTHER" id="PTHR15856:SF51">
    <property type="entry name" value="MBD-R2"/>
    <property type="match status" value="1"/>
</dbReference>
<dbReference type="InterPro" id="IPR043449">
    <property type="entry name" value="PHF20-like"/>
</dbReference>
<keyword evidence="7" id="KW-0539">Nucleus</keyword>
<feature type="region of interest" description="Disordered" evidence="10">
    <location>
        <begin position="542"/>
        <end position="583"/>
    </location>
</feature>
<dbReference type="InParanoid" id="A0A1W4XJU7"/>
<evidence type="ECO:0000256" key="8">
    <source>
        <dbReference type="PROSITE-ProRule" id="PRU00042"/>
    </source>
</evidence>
<dbReference type="OrthoDB" id="161570at2759"/>
<dbReference type="Gene3D" id="2.30.30.140">
    <property type="match status" value="2"/>
</dbReference>
<keyword evidence="14" id="KW-1185">Reference proteome</keyword>
<dbReference type="SUPFAM" id="SSF57903">
    <property type="entry name" value="FYVE/PHD zinc finger"/>
    <property type="match status" value="1"/>
</dbReference>